<reference evidence="3" key="1">
    <citation type="journal article" date="2019" name="Int. J. Syst. Evol. Microbiol.">
        <title>The Global Catalogue of Microorganisms (GCM) 10K type strain sequencing project: providing services to taxonomists for standard genome sequencing and annotation.</title>
        <authorList>
            <consortium name="The Broad Institute Genomics Platform"/>
            <consortium name="The Broad Institute Genome Sequencing Center for Infectious Disease"/>
            <person name="Wu L."/>
            <person name="Ma J."/>
        </authorList>
    </citation>
    <scope>NUCLEOTIDE SEQUENCE [LARGE SCALE GENOMIC DNA]</scope>
    <source>
        <strain evidence="3">JCM 18410</strain>
    </source>
</reference>
<dbReference type="EMBL" id="BAABKC010000011">
    <property type="protein sequence ID" value="GAA5044591.1"/>
    <property type="molecule type" value="Genomic_DNA"/>
</dbReference>
<feature type="compositionally biased region" description="Basic and acidic residues" evidence="1">
    <location>
        <begin position="34"/>
        <end position="51"/>
    </location>
</feature>
<evidence type="ECO:0000313" key="2">
    <source>
        <dbReference type="EMBL" id="GAA5044591.1"/>
    </source>
</evidence>
<dbReference type="Proteomes" id="UP001500124">
    <property type="component" value="Unassembled WGS sequence"/>
</dbReference>
<name>A0ABP9JWR9_9ACTN</name>
<sequence length="95" mass="10159">MPDVLEATVVREVDGGVLAVVVKAFESADVTDSGVRHDDSGEPSRRVEDCGRGPVAGHDSSLYLIRLSMLDYKAVNIDYINASSVRPDGYGVLHA</sequence>
<proteinExistence type="predicted"/>
<organism evidence="2 3">
    <name type="scientific">Streptomyces similanensis</name>
    <dbReference type="NCBI Taxonomy" id="1274988"/>
    <lineage>
        <taxon>Bacteria</taxon>
        <taxon>Bacillati</taxon>
        <taxon>Actinomycetota</taxon>
        <taxon>Actinomycetes</taxon>
        <taxon>Kitasatosporales</taxon>
        <taxon>Streptomycetaceae</taxon>
        <taxon>Streptomyces</taxon>
    </lineage>
</organism>
<evidence type="ECO:0000256" key="1">
    <source>
        <dbReference type="SAM" id="MobiDB-lite"/>
    </source>
</evidence>
<gene>
    <name evidence="2" type="ORF">GCM10023336_07110</name>
</gene>
<protein>
    <submittedName>
        <fullName evidence="2">Uncharacterized protein</fullName>
    </submittedName>
</protein>
<keyword evidence="3" id="KW-1185">Reference proteome</keyword>
<accession>A0ABP9JWR9</accession>
<evidence type="ECO:0000313" key="3">
    <source>
        <dbReference type="Proteomes" id="UP001500124"/>
    </source>
</evidence>
<feature type="region of interest" description="Disordered" evidence="1">
    <location>
        <begin position="32"/>
        <end position="53"/>
    </location>
</feature>
<comment type="caution">
    <text evidence="2">The sequence shown here is derived from an EMBL/GenBank/DDBJ whole genome shotgun (WGS) entry which is preliminary data.</text>
</comment>